<evidence type="ECO:0000313" key="11">
    <source>
        <dbReference type="EMBL" id="NNF05918.1"/>
    </source>
</evidence>
<dbReference type="PANTHER" id="PTHR43344:SF2">
    <property type="entry name" value="PHOSPHOSERINE PHOSPHATASE"/>
    <property type="match status" value="1"/>
</dbReference>
<keyword evidence="8" id="KW-0718">Serine biosynthesis</keyword>
<evidence type="ECO:0000256" key="5">
    <source>
        <dbReference type="ARBA" id="ARBA00022723"/>
    </source>
</evidence>
<dbReference type="Proteomes" id="UP000547674">
    <property type="component" value="Unassembled WGS sequence"/>
</dbReference>
<keyword evidence="6" id="KW-0378">Hydrolase</keyword>
<dbReference type="PANTHER" id="PTHR43344">
    <property type="entry name" value="PHOSPHOSERINE PHOSPHATASE"/>
    <property type="match status" value="1"/>
</dbReference>
<evidence type="ECO:0000256" key="3">
    <source>
        <dbReference type="ARBA" id="ARBA00012640"/>
    </source>
</evidence>
<evidence type="ECO:0000256" key="10">
    <source>
        <dbReference type="ARBA" id="ARBA00048523"/>
    </source>
</evidence>
<dbReference type="Gene3D" id="3.90.1470.20">
    <property type="match status" value="1"/>
</dbReference>
<dbReference type="InterPro" id="IPR050582">
    <property type="entry name" value="HAD-like_SerB"/>
</dbReference>
<reference evidence="11 12" key="1">
    <citation type="submission" date="2020-03" db="EMBL/GenBank/DDBJ databases">
        <title>Metabolic flexibility allows generalist bacteria to become dominant in a frequently disturbed ecosystem.</title>
        <authorList>
            <person name="Chen Y.-J."/>
            <person name="Leung P.M."/>
            <person name="Bay S.K."/>
            <person name="Hugenholtz P."/>
            <person name="Kessler A.J."/>
            <person name="Shelley G."/>
            <person name="Waite D.W."/>
            <person name="Cook P.L."/>
            <person name="Greening C."/>
        </authorList>
    </citation>
    <scope>NUCLEOTIDE SEQUENCE [LARGE SCALE GENOMIC DNA]</scope>
    <source>
        <strain evidence="11">SS_bin_28</strain>
    </source>
</reference>
<evidence type="ECO:0000313" key="12">
    <source>
        <dbReference type="Proteomes" id="UP000547674"/>
    </source>
</evidence>
<dbReference type="Gene3D" id="3.40.50.1000">
    <property type="entry name" value="HAD superfamily/HAD-like"/>
    <property type="match status" value="1"/>
</dbReference>
<sequence length="183" mass="20479">MNFRFPEQPGTFLIDFDGTVSLQDVGNGLFRTFTGGDWVQVVELWKAGEISGRECLIRECGFARATYDQVIEFADQQEIDPHFASFVQEARARGWRVRIVSDGLEVYITRILSRYGIEVPVEANRLRVVGDRFCPIFPFAGAGCGRCGNCKQRAVEEARHMGPVVFIGDGMSDRCGAEHAEHV</sequence>
<evidence type="ECO:0000256" key="2">
    <source>
        <dbReference type="ARBA" id="ARBA00005135"/>
    </source>
</evidence>
<dbReference type="InterPro" id="IPR036412">
    <property type="entry name" value="HAD-like_sf"/>
</dbReference>
<comment type="pathway">
    <text evidence="2">Amino-acid biosynthesis; L-serine biosynthesis; L-serine from 3-phospho-D-glycerate: step 3/3.</text>
</comment>
<organism evidence="11 12">
    <name type="scientific">Eiseniibacteriota bacterium</name>
    <dbReference type="NCBI Taxonomy" id="2212470"/>
    <lineage>
        <taxon>Bacteria</taxon>
        <taxon>Candidatus Eiseniibacteriota</taxon>
    </lineage>
</organism>
<keyword evidence="4" id="KW-0028">Amino-acid biosynthesis</keyword>
<dbReference type="InterPro" id="IPR023214">
    <property type="entry name" value="HAD_sf"/>
</dbReference>
<comment type="cofactor">
    <cofactor evidence="1">
        <name>Mg(2+)</name>
        <dbReference type="ChEBI" id="CHEBI:18420"/>
    </cofactor>
</comment>
<feature type="non-terminal residue" evidence="11">
    <location>
        <position position="183"/>
    </location>
</feature>
<name>A0A7Y2H1R1_UNCEI</name>
<accession>A0A7Y2H1R1</accession>
<gene>
    <name evidence="11" type="ORF">HKN21_04095</name>
</gene>
<evidence type="ECO:0000256" key="7">
    <source>
        <dbReference type="ARBA" id="ARBA00022842"/>
    </source>
</evidence>
<dbReference type="Pfam" id="PF12710">
    <property type="entry name" value="HAD"/>
    <property type="match status" value="1"/>
</dbReference>
<dbReference type="GO" id="GO:0000287">
    <property type="term" value="F:magnesium ion binding"/>
    <property type="evidence" value="ECO:0007669"/>
    <property type="project" value="TreeGrafter"/>
</dbReference>
<dbReference type="EC" id="3.1.3.3" evidence="3"/>
<keyword evidence="5" id="KW-0479">Metal-binding</keyword>
<evidence type="ECO:0000256" key="8">
    <source>
        <dbReference type="ARBA" id="ARBA00023299"/>
    </source>
</evidence>
<dbReference type="NCBIfam" id="TIGR01488">
    <property type="entry name" value="HAD-SF-IB"/>
    <property type="match status" value="1"/>
</dbReference>
<evidence type="ECO:0000256" key="1">
    <source>
        <dbReference type="ARBA" id="ARBA00001946"/>
    </source>
</evidence>
<dbReference type="EMBL" id="JABDJR010000154">
    <property type="protein sequence ID" value="NNF05918.1"/>
    <property type="molecule type" value="Genomic_DNA"/>
</dbReference>
<comment type="catalytic activity">
    <reaction evidence="9">
        <text>O-phospho-L-serine + H2O = L-serine + phosphate</text>
        <dbReference type="Rhea" id="RHEA:21208"/>
        <dbReference type="ChEBI" id="CHEBI:15377"/>
        <dbReference type="ChEBI" id="CHEBI:33384"/>
        <dbReference type="ChEBI" id="CHEBI:43474"/>
        <dbReference type="ChEBI" id="CHEBI:57524"/>
        <dbReference type="EC" id="3.1.3.3"/>
    </reaction>
</comment>
<comment type="caution">
    <text evidence="11">The sequence shown here is derived from an EMBL/GenBank/DDBJ whole genome shotgun (WGS) entry which is preliminary data.</text>
</comment>
<dbReference type="SUPFAM" id="SSF56784">
    <property type="entry name" value="HAD-like"/>
    <property type="match status" value="1"/>
</dbReference>
<dbReference type="AlphaFoldDB" id="A0A7Y2H1R1"/>
<dbReference type="GO" id="GO:0006564">
    <property type="term" value="P:L-serine biosynthetic process"/>
    <property type="evidence" value="ECO:0007669"/>
    <property type="project" value="UniProtKB-KW"/>
</dbReference>
<proteinExistence type="predicted"/>
<keyword evidence="7" id="KW-0460">Magnesium</keyword>
<dbReference type="GO" id="GO:0036424">
    <property type="term" value="F:L-phosphoserine phosphatase activity"/>
    <property type="evidence" value="ECO:0007669"/>
    <property type="project" value="TreeGrafter"/>
</dbReference>
<comment type="catalytic activity">
    <reaction evidence="10">
        <text>O-phospho-D-serine + H2O = D-serine + phosphate</text>
        <dbReference type="Rhea" id="RHEA:24873"/>
        <dbReference type="ChEBI" id="CHEBI:15377"/>
        <dbReference type="ChEBI" id="CHEBI:35247"/>
        <dbReference type="ChEBI" id="CHEBI:43474"/>
        <dbReference type="ChEBI" id="CHEBI:58680"/>
        <dbReference type="EC" id="3.1.3.3"/>
    </reaction>
</comment>
<evidence type="ECO:0000256" key="9">
    <source>
        <dbReference type="ARBA" id="ARBA00048138"/>
    </source>
</evidence>
<protein>
    <recommendedName>
        <fullName evidence="3">phosphoserine phosphatase</fullName>
        <ecNumber evidence="3">3.1.3.3</ecNumber>
    </recommendedName>
</protein>
<evidence type="ECO:0000256" key="6">
    <source>
        <dbReference type="ARBA" id="ARBA00022801"/>
    </source>
</evidence>
<dbReference type="GO" id="GO:0005737">
    <property type="term" value="C:cytoplasm"/>
    <property type="evidence" value="ECO:0007669"/>
    <property type="project" value="TreeGrafter"/>
</dbReference>
<evidence type="ECO:0000256" key="4">
    <source>
        <dbReference type="ARBA" id="ARBA00022605"/>
    </source>
</evidence>